<organism evidence="1 2">
    <name type="scientific">Rhynchosporium agropyri</name>
    <dbReference type="NCBI Taxonomy" id="914238"/>
    <lineage>
        <taxon>Eukaryota</taxon>
        <taxon>Fungi</taxon>
        <taxon>Dikarya</taxon>
        <taxon>Ascomycota</taxon>
        <taxon>Pezizomycotina</taxon>
        <taxon>Leotiomycetes</taxon>
        <taxon>Helotiales</taxon>
        <taxon>Ploettnerulaceae</taxon>
        <taxon>Rhynchosporium</taxon>
    </lineage>
</organism>
<evidence type="ECO:0000313" key="1">
    <source>
        <dbReference type="EMBL" id="CZT05020.1"/>
    </source>
</evidence>
<dbReference type="AlphaFoldDB" id="A0A1E1L3L1"/>
<reference evidence="2" key="1">
    <citation type="submission" date="2016-03" db="EMBL/GenBank/DDBJ databases">
        <authorList>
            <person name="Guldener U."/>
        </authorList>
    </citation>
    <scope>NUCLEOTIDE SEQUENCE [LARGE SCALE GENOMIC DNA]</scope>
    <source>
        <strain evidence="2">04CH-RAC-A.6.1</strain>
    </source>
</reference>
<protein>
    <submittedName>
        <fullName evidence="1">Uncharacterized protein</fullName>
    </submittedName>
</protein>
<evidence type="ECO:0000313" key="2">
    <source>
        <dbReference type="Proteomes" id="UP000178912"/>
    </source>
</evidence>
<dbReference type="Proteomes" id="UP000178912">
    <property type="component" value="Unassembled WGS sequence"/>
</dbReference>
<sequence>MSHPSAATKSSTLKRHTRSEQITTRMSTIYGQIHQIVYQVSSIQTQLHAINSACYAIEKAFNELCLVSFDEASQWTDFDEEKLDASLREGDVYFVVDDEEKYKEIVRRIVEMEMEDRLKAEGVKEGRNGEGSVEGRK</sequence>
<gene>
    <name evidence="1" type="ORF">RAG0_11254</name>
</gene>
<accession>A0A1E1L3L1</accession>
<name>A0A1E1L3L1_9HELO</name>
<dbReference type="EMBL" id="FJUX01000073">
    <property type="protein sequence ID" value="CZT05020.1"/>
    <property type="molecule type" value="Genomic_DNA"/>
</dbReference>
<dbReference type="OrthoDB" id="3563446at2759"/>
<keyword evidence="2" id="KW-1185">Reference proteome</keyword>
<proteinExistence type="predicted"/>